<dbReference type="Proteomes" id="UP000244523">
    <property type="component" value="Unassembled WGS sequence"/>
</dbReference>
<sequence length="375" mass="40501">MRLPSQPRSSARGCFVPKQNLAFHNEFRRAFRSGAPVYNQKIQAKERPNMHSFALSYPARSDFDWCWFLRRQGKSGEAIERILHDIGVMHPDGWADWRPSVLTSTGSPVEMLFSTAQPDLQLMTEVADPASDPNGRVDEVCRIMDGYGAKLPPASLRDVISAAQGAGPLKFGAWLGLRHGKGKTHCDIIAEVPAEADDLSTLFSAHDLSSVLEAFGPKVRPKTIVFDGTTGATSILFELADATRHCLPVLADAAQVSPLILSNAIDGLTGANPGGPLPFNRLGFRFTDHGNGQLKVLKLHFSATDALGSDDEIVRRITACGGNAFNGYGALIESLPHVPARFKHHGCVGLIARQNAAPVLCAGVAAPWTSLFEPY</sequence>
<dbReference type="AlphaFoldDB" id="A0A2T6KM64"/>
<reference evidence="1 2" key="1">
    <citation type="submission" date="2018-04" db="EMBL/GenBank/DDBJ databases">
        <title>Genomic Encyclopedia of Archaeal and Bacterial Type Strains, Phase II (KMG-II): from individual species to whole genera.</title>
        <authorList>
            <person name="Goeker M."/>
        </authorList>
    </citation>
    <scope>NUCLEOTIDE SEQUENCE [LARGE SCALE GENOMIC DNA]</scope>
    <source>
        <strain evidence="1 2">DSM 29955</strain>
    </source>
</reference>
<keyword evidence="2" id="KW-1185">Reference proteome</keyword>
<accession>A0A2T6KM64</accession>
<protein>
    <submittedName>
        <fullName evidence="1">Uncharacterized protein</fullName>
    </submittedName>
</protein>
<evidence type="ECO:0000313" key="2">
    <source>
        <dbReference type="Proteomes" id="UP000244523"/>
    </source>
</evidence>
<gene>
    <name evidence="1" type="ORF">C8N45_102305</name>
</gene>
<comment type="caution">
    <text evidence="1">The sequence shown here is derived from an EMBL/GenBank/DDBJ whole genome shotgun (WGS) entry which is preliminary data.</text>
</comment>
<organism evidence="1 2">
    <name type="scientific">Yoonia sediminilitoris</name>
    <dbReference type="NCBI Taxonomy" id="1286148"/>
    <lineage>
        <taxon>Bacteria</taxon>
        <taxon>Pseudomonadati</taxon>
        <taxon>Pseudomonadota</taxon>
        <taxon>Alphaproteobacteria</taxon>
        <taxon>Rhodobacterales</taxon>
        <taxon>Paracoccaceae</taxon>
        <taxon>Yoonia</taxon>
    </lineage>
</organism>
<name>A0A2T6KM64_9RHOB</name>
<evidence type="ECO:0000313" key="1">
    <source>
        <dbReference type="EMBL" id="PUB17293.1"/>
    </source>
</evidence>
<proteinExistence type="predicted"/>
<dbReference type="EMBL" id="QBUD01000002">
    <property type="protein sequence ID" value="PUB17293.1"/>
    <property type="molecule type" value="Genomic_DNA"/>
</dbReference>